<gene>
    <name evidence="2" type="ORF">AVEN_248968_1</name>
</gene>
<dbReference type="GO" id="GO:0004523">
    <property type="term" value="F:RNA-DNA hybrid ribonuclease activity"/>
    <property type="evidence" value="ECO:0007669"/>
    <property type="project" value="InterPro"/>
</dbReference>
<comment type="caution">
    <text evidence="2">The sequence shown here is derived from an EMBL/GenBank/DDBJ whole genome shotgun (WGS) entry which is preliminary data.</text>
</comment>
<dbReference type="InterPro" id="IPR012337">
    <property type="entry name" value="RNaseH-like_sf"/>
</dbReference>
<dbReference type="EMBL" id="BGPR01003203">
    <property type="protein sequence ID" value="GBM85036.1"/>
    <property type="molecule type" value="Genomic_DNA"/>
</dbReference>
<dbReference type="GO" id="GO:0003676">
    <property type="term" value="F:nucleic acid binding"/>
    <property type="evidence" value="ECO:0007669"/>
    <property type="project" value="InterPro"/>
</dbReference>
<sequence>MNGWPSFNQRIAYCQADLLAIHEDIIWAIEQNVVCNIWSDSMSSLLAIKSLKTTNKTAKTVQTLLSQHPNITTNWTKAHSGHLGNEKADHLAKRVTIEGTAFNLQKPISFLKKTLTQLFLAS</sequence>
<accession>A0A4Y2J761</accession>
<feature type="domain" description="RNase H type-1" evidence="1">
    <location>
        <begin position="1"/>
        <end position="97"/>
    </location>
</feature>
<evidence type="ECO:0000313" key="2">
    <source>
        <dbReference type="EMBL" id="GBM85036.1"/>
    </source>
</evidence>
<dbReference type="InterPro" id="IPR036397">
    <property type="entry name" value="RNaseH_sf"/>
</dbReference>
<dbReference type="PROSITE" id="PS50879">
    <property type="entry name" value="RNASE_H_1"/>
    <property type="match status" value="1"/>
</dbReference>
<dbReference type="InterPro" id="IPR002156">
    <property type="entry name" value="RNaseH_domain"/>
</dbReference>
<dbReference type="OrthoDB" id="411823at2759"/>
<organism evidence="2 3">
    <name type="scientific">Araneus ventricosus</name>
    <name type="common">Orbweaver spider</name>
    <name type="synonym">Epeira ventricosa</name>
    <dbReference type="NCBI Taxonomy" id="182803"/>
    <lineage>
        <taxon>Eukaryota</taxon>
        <taxon>Metazoa</taxon>
        <taxon>Ecdysozoa</taxon>
        <taxon>Arthropoda</taxon>
        <taxon>Chelicerata</taxon>
        <taxon>Arachnida</taxon>
        <taxon>Araneae</taxon>
        <taxon>Araneomorphae</taxon>
        <taxon>Entelegynae</taxon>
        <taxon>Araneoidea</taxon>
        <taxon>Araneidae</taxon>
        <taxon>Araneus</taxon>
    </lineage>
</organism>
<protein>
    <recommendedName>
        <fullName evidence="1">RNase H type-1 domain-containing protein</fullName>
    </recommendedName>
</protein>
<name>A0A4Y2J761_ARAVE</name>
<dbReference type="Proteomes" id="UP000499080">
    <property type="component" value="Unassembled WGS sequence"/>
</dbReference>
<dbReference type="SUPFAM" id="SSF53098">
    <property type="entry name" value="Ribonuclease H-like"/>
    <property type="match status" value="1"/>
</dbReference>
<evidence type="ECO:0000313" key="3">
    <source>
        <dbReference type="Proteomes" id="UP000499080"/>
    </source>
</evidence>
<dbReference type="AlphaFoldDB" id="A0A4Y2J761"/>
<dbReference type="Gene3D" id="3.30.420.10">
    <property type="entry name" value="Ribonuclease H-like superfamily/Ribonuclease H"/>
    <property type="match status" value="1"/>
</dbReference>
<proteinExistence type="predicted"/>
<evidence type="ECO:0000259" key="1">
    <source>
        <dbReference type="PROSITE" id="PS50879"/>
    </source>
</evidence>
<keyword evidence="3" id="KW-1185">Reference proteome</keyword>
<dbReference type="Pfam" id="PF00075">
    <property type="entry name" value="RNase_H"/>
    <property type="match status" value="1"/>
</dbReference>
<reference evidence="2 3" key="1">
    <citation type="journal article" date="2019" name="Sci. Rep.">
        <title>Orb-weaving spider Araneus ventricosus genome elucidates the spidroin gene catalogue.</title>
        <authorList>
            <person name="Kono N."/>
            <person name="Nakamura H."/>
            <person name="Ohtoshi R."/>
            <person name="Moran D.A.P."/>
            <person name="Shinohara A."/>
            <person name="Yoshida Y."/>
            <person name="Fujiwara M."/>
            <person name="Mori M."/>
            <person name="Tomita M."/>
            <person name="Arakawa K."/>
        </authorList>
    </citation>
    <scope>NUCLEOTIDE SEQUENCE [LARGE SCALE GENOMIC DNA]</scope>
</reference>